<keyword evidence="2" id="KW-0540">Nuclease</keyword>
<evidence type="ECO:0000313" key="3">
    <source>
        <dbReference type="Proteomes" id="UP000326178"/>
    </source>
</evidence>
<protein>
    <submittedName>
        <fullName evidence="2">Endonuclease/exonuclease/phosphatase family protein</fullName>
    </submittedName>
</protein>
<proteinExistence type="predicted"/>
<dbReference type="OrthoDB" id="3531939at2"/>
<dbReference type="EMBL" id="CP023702">
    <property type="protein sequence ID" value="QEU76813.1"/>
    <property type="molecule type" value="Genomic_DNA"/>
</dbReference>
<gene>
    <name evidence="2" type="ORF">CP967_27790</name>
</gene>
<evidence type="ECO:0000259" key="1">
    <source>
        <dbReference type="Pfam" id="PF03372"/>
    </source>
</evidence>
<keyword evidence="2" id="KW-0269">Exonuclease</keyword>
<keyword evidence="3" id="KW-1185">Reference proteome</keyword>
<dbReference type="Pfam" id="PF03372">
    <property type="entry name" value="Exo_endo_phos"/>
    <property type="match status" value="1"/>
</dbReference>
<organism evidence="2 3">
    <name type="scientific">Streptomyces nitrosporeus</name>
    <dbReference type="NCBI Taxonomy" id="28894"/>
    <lineage>
        <taxon>Bacteria</taxon>
        <taxon>Bacillati</taxon>
        <taxon>Actinomycetota</taxon>
        <taxon>Actinomycetes</taxon>
        <taxon>Kitasatosporales</taxon>
        <taxon>Streptomycetaceae</taxon>
        <taxon>Streptomyces</taxon>
    </lineage>
</organism>
<dbReference type="Gene3D" id="3.60.10.10">
    <property type="entry name" value="Endonuclease/exonuclease/phosphatase"/>
    <property type="match status" value="1"/>
</dbReference>
<keyword evidence="2" id="KW-0255">Endonuclease</keyword>
<sequence length="296" mass="30797">MAAVLLPATAAEAGAAAPRTYTVWQWNVAGNTIHGGSTTDGMVVQAAASIVNRGADFAAFNELCQGQYSALVNELRAKGWPADPQNFARFEPSRQAGNASVCGGEAFGNALFSKRPLGTADRFALPDDGTAEKRNLLCAPLADGTGHRFCTTHITTNQSFNVAQLEAVRQKLEDYHAAGGTVLTAGDFNAQPHYGRLNSYYAPSLDVPANSDNTGAYRELDDNDPAHCPGYGEWTAQGTPGAAPPCGGNAKIDLIFVRESALAGPYSGDSLAISTSCTGVAACSDHRIVVGTVTVG</sequence>
<name>A0A5J6FKT2_9ACTN</name>
<dbReference type="GO" id="GO:0004527">
    <property type="term" value="F:exonuclease activity"/>
    <property type="evidence" value="ECO:0007669"/>
    <property type="project" value="UniProtKB-KW"/>
</dbReference>
<keyword evidence="2" id="KW-0378">Hydrolase</keyword>
<evidence type="ECO:0000313" key="2">
    <source>
        <dbReference type="EMBL" id="QEU76813.1"/>
    </source>
</evidence>
<dbReference type="Proteomes" id="UP000326178">
    <property type="component" value="Chromosome"/>
</dbReference>
<dbReference type="InterPro" id="IPR036691">
    <property type="entry name" value="Endo/exonu/phosph_ase_sf"/>
</dbReference>
<accession>A0A5J6FKT2</accession>
<dbReference type="GO" id="GO:0004519">
    <property type="term" value="F:endonuclease activity"/>
    <property type="evidence" value="ECO:0007669"/>
    <property type="project" value="UniProtKB-KW"/>
</dbReference>
<dbReference type="AlphaFoldDB" id="A0A5J6FKT2"/>
<feature type="domain" description="Endonuclease/exonuclease/phosphatase" evidence="1">
    <location>
        <begin position="25"/>
        <end position="286"/>
    </location>
</feature>
<dbReference type="SUPFAM" id="SSF56219">
    <property type="entry name" value="DNase I-like"/>
    <property type="match status" value="1"/>
</dbReference>
<dbReference type="KEGG" id="snk:CP967_27790"/>
<reference evidence="2 3" key="1">
    <citation type="submission" date="2017-09" db="EMBL/GenBank/DDBJ databases">
        <authorList>
            <person name="Lee N."/>
            <person name="Cho B.-K."/>
        </authorList>
    </citation>
    <scope>NUCLEOTIDE SEQUENCE [LARGE SCALE GENOMIC DNA]</scope>
    <source>
        <strain evidence="2 3">ATCC 12769</strain>
    </source>
</reference>
<dbReference type="InterPro" id="IPR005135">
    <property type="entry name" value="Endo/exonuclease/phosphatase"/>
</dbReference>